<dbReference type="InterPro" id="IPR013635">
    <property type="entry name" value="Ice2"/>
</dbReference>
<dbReference type="GO" id="GO:0000921">
    <property type="term" value="P:septin ring assembly"/>
    <property type="evidence" value="ECO:0007669"/>
    <property type="project" value="TreeGrafter"/>
</dbReference>
<dbReference type="InParanoid" id="A0A1Y1UT97"/>
<sequence length="429" mass="46912">MDVVVVALQASSSRATPVMVFASLLSFTGEMATFSQVLLALPMALDLLGPPSFLLLSLLFTLHHIVYSTLRLLLKNTAFAPLISILSFLSPFISGSLVLLTLFFYLNPPSQTHSSSLFPTLTHVLVDVLPYLYASILRWVSPLFTLLEGVCTLLVIQVVGRVGKGWADEEEKEEGIEWRSLAGLILAALVYSAGLAGIIMSFPTSSTFPAFLLGAALTSVLFLSLIGFTLRRTNVLETSLVFVYVAYCSWLSGIEAAMEPRQYGSGWLSPSPSWTSKSLPTSTPDVKSLATKALVGIADSFVSVARTLPPHLLLSLIYRVTVMHLAARIVPVIRKSSMGWDDGIDSAAPGFWDGRSLGEEPANMRIATVVLAYRRTILIAVYTHLLLLDAGSQTWWRWINIALFLAVWSLELLLDADDDADSVTRWKVE</sequence>
<comment type="caution">
    <text evidence="2">The sequence shown here is derived from an EMBL/GenBank/DDBJ whole genome shotgun (WGS) entry which is preliminary data.</text>
</comment>
<dbReference type="GO" id="GO:0048309">
    <property type="term" value="P:endoplasmic reticulum inheritance"/>
    <property type="evidence" value="ECO:0007669"/>
    <property type="project" value="TreeGrafter"/>
</dbReference>
<keyword evidence="3" id="KW-1185">Reference proteome</keyword>
<dbReference type="PANTHER" id="PTHR31726:SF2">
    <property type="entry name" value="PROTEIN ICE2"/>
    <property type="match status" value="1"/>
</dbReference>
<feature type="transmembrane region" description="Helical" evidence="1">
    <location>
        <begin position="139"/>
        <end position="160"/>
    </location>
</feature>
<dbReference type="GeneID" id="33556343"/>
<proteinExistence type="predicted"/>
<reference evidence="2 3" key="1">
    <citation type="submission" date="2017-03" db="EMBL/GenBank/DDBJ databases">
        <title>Widespread Adenine N6-methylation of Active Genes in Fungi.</title>
        <authorList>
            <consortium name="DOE Joint Genome Institute"/>
            <person name="Mondo S.J."/>
            <person name="Dannebaum R.O."/>
            <person name="Kuo R.C."/>
            <person name="Louie K.B."/>
            <person name="Bewick A.J."/>
            <person name="Labutti K."/>
            <person name="Haridas S."/>
            <person name="Kuo A."/>
            <person name="Salamov A."/>
            <person name="Ahrendt S.R."/>
            <person name="Lau R."/>
            <person name="Bowen B.P."/>
            <person name="Lipzen A."/>
            <person name="Sullivan W."/>
            <person name="Andreopoulos W.B."/>
            <person name="Clum A."/>
            <person name="Lindquist E."/>
            <person name="Daum C."/>
            <person name="Northen T.R."/>
            <person name="Ramamoorthy G."/>
            <person name="Schmitz R.J."/>
            <person name="Gryganskyi A."/>
            <person name="Culley D."/>
            <person name="Magnuson J."/>
            <person name="James T.Y."/>
            <person name="O'Malley M.A."/>
            <person name="Stajich J.E."/>
            <person name="Spatafora J.W."/>
            <person name="Visel A."/>
            <person name="Grigoriev I.V."/>
        </authorList>
    </citation>
    <scope>NUCLEOTIDE SEQUENCE [LARGE SCALE GENOMIC DNA]</scope>
    <source>
        <strain evidence="2 3">NRRL Y-17943</strain>
    </source>
</reference>
<dbReference type="PANTHER" id="PTHR31726">
    <property type="entry name" value="PROTEIN ICE2"/>
    <property type="match status" value="1"/>
</dbReference>
<dbReference type="GO" id="GO:0032541">
    <property type="term" value="C:cortical endoplasmic reticulum"/>
    <property type="evidence" value="ECO:0007669"/>
    <property type="project" value="TreeGrafter"/>
</dbReference>
<dbReference type="Pfam" id="PF08426">
    <property type="entry name" value="ICE2"/>
    <property type="match status" value="1"/>
</dbReference>
<dbReference type="RefSeq" id="XP_021874919.1">
    <property type="nucleotide sequence ID" value="XM_022014535.1"/>
</dbReference>
<dbReference type="GO" id="GO:0097038">
    <property type="term" value="C:perinuclear endoplasmic reticulum"/>
    <property type="evidence" value="ECO:0007669"/>
    <property type="project" value="TreeGrafter"/>
</dbReference>
<dbReference type="OrthoDB" id="5577218at2759"/>
<protein>
    <submittedName>
        <fullName evidence="2">ICE2-domain-containing protein</fullName>
    </submittedName>
</protein>
<dbReference type="EMBL" id="NBSH01000001">
    <property type="protein sequence ID" value="ORX41240.1"/>
    <property type="molecule type" value="Genomic_DNA"/>
</dbReference>
<feature type="transmembrane region" description="Helical" evidence="1">
    <location>
        <begin position="208"/>
        <end position="228"/>
    </location>
</feature>
<keyword evidence="1" id="KW-0812">Transmembrane</keyword>
<keyword evidence="1" id="KW-1133">Transmembrane helix</keyword>
<gene>
    <name evidence="2" type="ORF">BD324DRAFT_613787</name>
</gene>
<organism evidence="2 3">
    <name type="scientific">Kockovaella imperatae</name>
    <dbReference type="NCBI Taxonomy" id="4999"/>
    <lineage>
        <taxon>Eukaryota</taxon>
        <taxon>Fungi</taxon>
        <taxon>Dikarya</taxon>
        <taxon>Basidiomycota</taxon>
        <taxon>Agaricomycotina</taxon>
        <taxon>Tremellomycetes</taxon>
        <taxon>Tremellales</taxon>
        <taxon>Cuniculitremaceae</taxon>
        <taxon>Kockovaella</taxon>
    </lineage>
</organism>
<keyword evidence="1" id="KW-0472">Membrane</keyword>
<dbReference type="GO" id="GO:0005789">
    <property type="term" value="C:endoplasmic reticulum membrane"/>
    <property type="evidence" value="ECO:0007669"/>
    <property type="project" value="TreeGrafter"/>
</dbReference>
<feature type="transmembrane region" description="Helical" evidence="1">
    <location>
        <begin position="181"/>
        <end position="202"/>
    </location>
</feature>
<accession>A0A1Y1UT97</accession>
<feature type="transmembrane region" description="Helical" evidence="1">
    <location>
        <begin position="79"/>
        <end position="105"/>
    </location>
</feature>
<feature type="transmembrane region" description="Helical" evidence="1">
    <location>
        <begin position="53"/>
        <end position="73"/>
    </location>
</feature>
<evidence type="ECO:0000313" key="3">
    <source>
        <dbReference type="Proteomes" id="UP000193218"/>
    </source>
</evidence>
<dbReference type="STRING" id="4999.A0A1Y1UT97"/>
<evidence type="ECO:0000313" key="2">
    <source>
        <dbReference type="EMBL" id="ORX41240.1"/>
    </source>
</evidence>
<evidence type="ECO:0000256" key="1">
    <source>
        <dbReference type="SAM" id="Phobius"/>
    </source>
</evidence>
<name>A0A1Y1UT97_9TREE</name>
<dbReference type="AlphaFoldDB" id="A0A1Y1UT97"/>
<feature type="transmembrane region" description="Helical" evidence="1">
    <location>
        <begin position="240"/>
        <end position="258"/>
    </location>
</feature>
<dbReference type="FunCoup" id="A0A1Y1UT97">
    <property type="interactions" value="62"/>
</dbReference>
<feature type="transmembrane region" description="Helical" evidence="1">
    <location>
        <begin position="20"/>
        <end position="41"/>
    </location>
</feature>
<dbReference type="Proteomes" id="UP000193218">
    <property type="component" value="Unassembled WGS sequence"/>
</dbReference>